<name>A0A366DU06_9BACI</name>
<accession>A0A366DU06</accession>
<organism evidence="1 2">
    <name type="scientific">Paraliobacillus ryukyuensis</name>
    <dbReference type="NCBI Taxonomy" id="200904"/>
    <lineage>
        <taxon>Bacteria</taxon>
        <taxon>Bacillati</taxon>
        <taxon>Bacillota</taxon>
        <taxon>Bacilli</taxon>
        <taxon>Bacillales</taxon>
        <taxon>Bacillaceae</taxon>
        <taxon>Paraliobacillus</taxon>
    </lineage>
</organism>
<gene>
    <name evidence="1" type="ORF">DES48_11187</name>
</gene>
<reference evidence="1 2" key="1">
    <citation type="submission" date="2018-06" db="EMBL/GenBank/DDBJ databases">
        <title>Genomic Encyclopedia of Type Strains, Phase IV (KMG-IV): sequencing the most valuable type-strain genomes for metagenomic binning, comparative biology and taxonomic classification.</title>
        <authorList>
            <person name="Goeker M."/>
        </authorList>
    </citation>
    <scope>NUCLEOTIDE SEQUENCE [LARGE SCALE GENOMIC DNA]</scope>
    <source>
        <strain evidence="1 2">DSM 15140</strain>
    </source>
</reference>
<dbReference type="RefSeq" id="WP_170126225.1">
    <property type="nucleotide sequence ID" value="NZ_BAABQN010000010.1"/>
</dbReference>
<dbReference type="Proteomes" id="UP000252254">
    <property type="component" value="Unassembled WGS sequence"/>
</dbReference>
<dbReference type="EMBL" id="QNRI01000011">
    <property type="protein sequence ID" value="RBO93576.1"/>
    <property type="molecule type" value="Genomic_DNA"/>
</dbReference>
<evidence type="ECO:0000313" key="1">
    <source>
        <dbReference type="EMBL" id="RBO93576.1"/>
    </source>
</evidence>
<dbReference type="AlphaFoldDB" id="A0A366DU06"/>
<evidence type="ECO:0000313" key="2">
    <source>
        <dbReference type="Proteomes" id="UP000252254"/>
    </source>
</evidence>
<sequence>MRKRVEPITVEEFEEHWKHIKYQLEIEGLKPSQKDKEVIRKVLTGEMDIRHLTDGIL</sequence>
<comment type="caution">
    <text evidence="1">The sequence shown here is derived from an EMBL/GenBank/DDBJ whole genome shotgun (WGS) entry which is preliminary data.</text>
</comment>
<proteinExistence type="predicted"/>
<keyword evidence="2" id="KW-1185">Reference proteome</keyword>
<protein>
    <submittedName>
        <fullName evidence="1">Uncharacterized protein</fullName>
    </submittedName>
</protein>